<evidence type="ECO:0000256" key="2">
    <source>
        <dbReference type="SAM" id="MobiDB-lite"/>
    </source>
</evidence>
<keyword evidence="1" id="KW-0175">Coiled coil</keyword>
<sequence>MLMSDLGHQDPEKEMKAKMEGAEEFDESLEQLVGSGGVREGTAPPPTGAGALYAPLGSPNGLSRQGDSLVAAKAKGRAAELQEELKRTKWERDEALIKREASKTELHEVWSNLTDAQRLLKETRVKAQKMDDELLHAVKALDSTRAELPRQMVAEYMESLGFKEGLKRMGRVTYDYGYRVSLALVHA</sequence>
<comment type="caution">
    <text evidence="3">The sequence shown here is derived from an EMBL/GenBank/DDBJ whole genome shotgun (WGS) entry which is preliminary data.</text>
</comment>
<feature type="compositionally biased region" description="Basic and acidic residues" evidence="2">
    <location>
        <begin position="7"/>
        <end position="21"/>
    </location>
</feature>
<dbReference type="Proteomes" id="UP000287651">
    <property type="component" value="Unassembled WGS sequence"/>
</dbReference>
<organism evidence="3 4">
    <name type="scientific">Ensete ventricosum</name>
    <name type="common">Abyssinian banana</name>
    <name type="synonym">Musa ensete</name>
    <dbReference type="NCBI Taxonomy" id="4639"/>
    <lineage>
        <taxon>Eukaryota</taxon>
        <taxon>Viridiplantae</taxon>
        <taxon>Streptophyta</taxon>
        <taxon>Embryophyta</taxon>
        <taxon>Tracheophyta</taxon>
        <taxon>Spermatophyta</taxon>
        <taxon>Magnoliopsida</taxon>
        <taxon>Liliopsida</taxon>
        <taxon>Zingiberales</taxon>
        <taxon>Musaceae</taxon>
        <taxon>Ensete</taxon>
    </lineage>
</organism>
<proteinExistence type="predicted"/>
<accession>A0A426X5C6</accession>
<feature type="coiled-coil region" evidence="1">
    <location>
        <begin position="71"/>
        <end position="133"/>
    </location>
</feature>
<protein>
    <submittedName>
        <fullName evidence="3">Uncharacterized protein</fullName>
    </submittedName>
</protein>
<reference evidence="3 4" key="1">
    <citation type="journal article" date="2014" name="Agronomy (Basel)">
        <title>A Draft Genome Sequence for Ensete ventricosum, the Drought-Tolerant Tree Against Hunger.</title>
        <authorList>
            <person name="Harrison J."/>
            <person name="Moore K.A."/>
            <person name="Paszkiewicz K."/>
            <person name="Jones T."/>
            <person name="Grant M."/>
            <person name="Ambacheew D."/>
            <person name="Muzemil S."/>
            <person name="Studholme D.J."/>
        </authorList>
    </citation>
    <scope>NUCLEOTIDE SEQUENCE [LARGE SCALE GENOMIC DNA]</scope>
</reference>
<feature type="region of interest" description="Disordered" evidence="2">
    <location>
        <begin position="1"/>
        <end position="65"/>
    </location>
</feature>
<dbReference type="EMBL" id="AMZH03026277">
    <property type="protein sequence ID" value="RRT34691.1"/>
    <property type="molecule type" value="Genomic_DNA"/>
</dbReference>
<name>A0A426X5C6_ENSVE</name>
<dbReference type="AlphaFoldDB" id="A0A426X5C6"/>
<evidence type="ECO:0000313" key="3">
    <source>
        <dbReference type="EMBL" id="RRT34691.1"/>
    </source>
</evidence>
<evidence type="ECO:0000313" key="4">
    <source>
        <dbReference type="Proteomes" id="UP000287651"/>
    </source>
</evidence>
<evidence type="ECO:0000256" key="1">
    <source>
        <dbReference type="SAM" id="Coils"/>
    </source>
</evidence>
<gene>
    <name evidence="3" type="ORF">B296_00047056</name>
</gene>